<organism evidence="2 3">
    <name type="scientific">Ranatra chinensis</name>
    <dbReference type="NCBI Taxonomy" id="642074"/>
    <lineage>
        <taxon>Eukaryota</taxon>
        <taxon>Metazoa</taxon>
        <taxon>Ecdysozoa</taxon>
        <taxon>Arthropoda</taxon>
        <taxon>Hexapoda</taxon>
        <taxon>Insecta</taxon>
        <taxon>Pterygota</taxon>
        <taxon>Neoptera</taxon>
        <taxon>Paraneoptera</taxon>
        <taxon>Hemiptera</taxon>
        <taxon>Heteroptera</taxon>
        <taxon>Panheteroptera</taxon>
        <taxon>Nepomorpha</taxon>
        <taxon>Nepidae</taxon>
        <taxon>Ranatrinae</taxon>
        <taxon>Ranatra</taxon>
    </lineage>
</organism>
<dbReference type="EMBL" id="JBFDAA010000006">
    <property type="protein sequence ID" value="KAL1131777.1"/>
    <property type="molecule type" value="Genomic_DNA"/>
</dbReference>
<evidence type="ECO:0000313" key="2">
    <source>
        <dbReference type="EMBL" id="KAL1131777.1"/>
    </source>
</evidence>
<dbReference type="PANTHER" id="PTHR21261:SF15">
    <property type="entry name" value="BEATEN PATH IIIA, ISOFORM D-RELATED"/>
    <property type="match status" value="1"/>
</dbReference>
<gene>
    <name evidence="2" type="ORF">AAG570_011390</name>
</gene>
<evidence type="ECO:0000313" key="3">
    <source>
        <dbReference type="Proteomes" id="UP001558652"/>
    </source>
</evidence>
<feature type="domain" description="Ig-like" evidence="1">
    <location>
        <begin position="1"/>
        <end position="109"/>
    </location>
</feature>
<reference evidence="2 3" key="1">
    <citation type="submission" date="2024-07" db="EMBL/GenBank/DDBJ databases">
        <title>Chromosome-level genome assembly of the water stick insect Ranatra chinensis (Heteroptera: Nepidae).</title>
        <authorList>
            <person name="Liu X."/>
        </authorList>
    </citation>
    <scope>NUCLEOTIDE SEQUENCE [LARGE SCALE GENOMIC DNA]</scope>
    <source>
        <strain evidence="2">Cailab_2021Rc</strain>
        <tissue evidence="2">Muscle</tissue>
    </source>
</reference>
<accession>A0ABD0YKM2</accession>
<dbReference type="PANTHER" id="PTHR21261">
    <property type="entry name" value="BEAT PROTEIN"/>
    <property type="match status" value="1"/>
</dbReference>
<evidence type="ECO:0000259" key="1">
    <source>
        <dbReference type="PROSITE" id="PS50835"/>
    </source>
</evidence>
<dbReference type="PROSITE" id="PS50835">
    <property type="entry name" value="IG_LIKE"/>
    <property type="match status" value="1"/>
</dbReference>
<sequence length="162" mass="18230">GLKLKELQVPSYVSINDEPTFSCLFDLNGGRLQSVKWYKDEHEFCRYTPANHPTSLTFPLPGIALKRPGCDMHSVWFSDVSWATGGSYKCEVSLEGPTFFTVSSSRNITVLTYPLKDPVITGVQPRYKEGEHVYANCSSLPSYPPPVITWFINDVEVRSPLH</sequence>
<feature type="non-terminal residue" evidence="2">
    <location>
        <position position="1"/>
    </location>
</feature>
<comment type="caution">
    <text evidence="2">The sequence shown here is derived from an EMBL/GenBank/DDBJ whole genome shotgun (WGS) entry which is preliminary data.</text>
</comment>
<protein>
    <recommendedName>
        <fullName evidence="1">Ig-like domain-containing protein</fullName>
    </recommendedName>
</protein>
<name>A0ABD0YKM2_9HEMI</name>
<dbReference type="AlphaFoldDB" id="A0ABD0YKM2"/>
<dbReference type="InterPro" id="IPR013783">
    <property type="entry name" value="Ig-like_fold"/>
</dbReference>
<dbReference type="Proteomes" id="UP001558652">
    <property type="component" value="Unassembled WGS sequence"/>
</dbReference>
<dbReference type="Gene3D" id="2.60.40.10">
    <property type="entry name" value="Immunoglobulins"/>
    <property type="match status" value="1"/>
</dbReference>
<dbReference type="SUPFAM" id="SSF48726">
    <property type="entry name" value="Immunoglobulin"/>
    <property type="match status" value="2"/>
</dbReference>
<proteinExistence type="predicted"/>
<dbReference type="InterPro" id="IPR007110">
    <property type="entry name" value="Ig-like_dom"/>
</dbReference>
<dbReference type="InterPro" id="IPR036179">
    <property type="entry name" value="Ig-like_dom_sf"/>
</dbReference>
<keyword evidence="3" id="KW-1185">Reference proteome</keyword>